<protein>
    <submittedName>
        <fullName evidence="1">Uncharacterized protein</fullName>
    </submittedName>
</protein>
<name>A0A9P5C9Z5_9HYPO</name>
<gene>
    <name evidence="1" type="ORF">CFAM422_007949</name>
</gene>
<evidence type="ECO:0000313" key="2">
    <source>
        <dbReference type="Proteomes" id="UP000801864"/>
    </source>
</evidence>
<dbReference type="AlphaFoldDB" id="A0A9P5C9Z5"/>
<dbReference type="EMBL" id="QLNT01000014">
    <property type="protein sequence ID" value="KAF3068039.1"/>
    <property type="molecule type" value="Genomic_DNA"/>
</dbReference>
<proteinExistence type="predicted"/>
<reference evidence="1 2" key="1">
    <citation type="submission" date="2018-06" db="EMBL/GenBank/DDBJ databases">
        <title>Genome analysis of cellulolytic fungus Trichoderma lentiforme CFAM-422.</title>
        <authorList>
            <person name="Steindorff A.S."/>
            <person name="Formighieri E.F."/>
            <person name="Midorikawa G.E.O."/>
            <person name="Tamietti M.S."/>
            <person name="Ramos E.Z."/>
            <person name="Silva A.S."/>
            <person name="Bon E.P.S."/>
            <person name="Mendes T.D."/>
            <person name="Damaso M.C.T."/>
            <person name="Favaro L.C.L."/>
        </authorList>
    </citation>
    <scope>NUCLEOTIDE SEQUENCE [LARGE SCALE GENOMIC DNA]</scope>
    <source>
        <strain evidence="1 2">CFAM-422</strain>
    </source>
</reference>
<evidence type="ECO:0000313" key="1">
    <source>
        <dbReference type="EMBL" id="KAF3068039.1"/>
    </source>
</evidence>
<organism evidence="1 2">
    <name type="scientific">Trichoderma lentiforme</name>
    <dbReference type="NCBI Taxonomy" id="1567552"/>
    <lineage>
        <taxon>Eukaryota</taxon>
        <taxon>Fungi</taxon>
        <taxon>Dikarya</taxon>
        <taxon>Ascomycota</taxon>
        <taxon>Pezizomycotina</taxon>
        <taxon>Sordariomycetes</taxon>
        <taxon>Hypocreomycetidae</taxon>
        <taxon>Hypocreales</taxon>
        <taxon>Hypocreaceae</taxon>
        <taxon>Trichoderma</taxon>
    </lineage>
</organism>
<sequence>MVATPFPELEFIFLPPKIWHGLSGAARGRSAWLFIRRSNSNIVGESRLAAQLPKGGDIGLAGQPGLN</sequence>
<accession>A0A9P5C9Z5</accession>
<comment type="caution">
    <text evidence="1">The sequence shown here is derived from an EMBL/GenBank/DDBJ whole genome shotgun (WGS) entry which is preliminary data.</text>
</comment>
<dbReference type="Proteomes" id="UP000801864">
    <property type="component" value="Unassembled WGS sequence"/>
</dbReference>
<keyword evidence="2" id="KW-1185">Reference proteome</keyword>